<comment type="caution">
    <text evidence="1">The sequence shown here is derived from an EMBL/GenBank/DDBJ whole genome shotgun (WGS) entry which is preliminary data.</text>
</comment>
<dbReference type="Proteomes" id="UP000075635">
    <property type="component" value="Unassembled WGS sequence"/>
</dbReference>
<gene>
    <name evidence="1" type="ORF">BE17_09385</name>
</gene>
<protein>
    <submittedName>
        <fullName evidence="1">Tat pathway signal protein</fullName>
    </submittedName>
</protein>
<dbReference type="NCBIfam" id="TIGR01409">
    <property type="entry name" value="TAT_signal_seq"/>
    <property type="match status" value="1"/>
</dbReference>
<dbReference type="InterPro" id="IPR006311">
    <property type="entry name" value="TAT_signal"/>
</dbReference>
<dbReference type="Pfam" id="PF07394">
    <property type="entry name" value="DUF1501"/>
    <property type="match status" value="1"/>
</dbReference>
<reference evidence="1 2" key="1">
    <citation type="submission" date="2014-02" db="EMBL/GenBank/DDBJ databases">
        <title>The small core and large imbalanced accessory genome model reveals a collaborative survival strategy of Sorangium cellulosum strains in nature.</title>
        <authorList>
            <person name="Han K."/>
            <person name="Peng R."/>
            <person name="Blom J."/>
            <person name="Li Y.-Z."/>
        </authorList>
    </citation>
    <scope>NUCLEOTIDE SEQUENCE [LARGE SCALE GENOMIC DNA]</scope>
    <source>
        <strain evidence="1 2">So0011-07</strain>
    </source>
</reference>
<evidence type="ECO:0000313" key="1">
    <source>
        <dbReference type="EMBL" id="KYF75014.1"/>
    </source>
</evidence>
<accession>A0A150R468</accession>
<organism evidence="1 2">
    <name type="scientific">Sorangium cellulosum</name>
    <name type="common">Polyangium cellulosum</name>
    <dbReference type="NCBI Taxonomy" id="56"/>
    <lineage>
        <taxon>Bacteria</taxon>
        <taxon>Pseudomonadati</taxon>
        <taxon>Myxococcota</taxon>
        <taxon>Polyangia</taxon>
        <taxon>Polyangiales</taxon>
        <taxon>Polyangiaceae</taxon>
        <taxon>Sorangium</taxon>
    </lineage>
</organism>
<dbReference type="AlphaFoldDB" id="A0A150R468"/>
<dbReference type="PANTHER" id="PTHR43737:SF1">
    <property type="entry name" value="DUF1501 DOMAIN-CONTAINING PROTEIN"/>
    <property type="match status" value="1"/>
</dbReference>
<dbReference type="PANTHER" id="PTHR43737">
    <property type="entry name" value="BLL7424 PROTEIN"/>
    <property type="match status" value="1"/>
</dbReference>
<name>A0A150R468_SORCE</name>
<sequence>MERRDFLKLASMAGLGVVAAGALSRDAAAAGPYSGPLWVHIHASGGWDPTSLCDPKGAMSADEQKTREAMNRSYLNEEIGTAGNIRYAPVGGNAEFFKKHYSRLLIINGVDTGTNSHDAGVRNTWCGTLREGKPGFAALVAGVHGGSLPMGFISNGGYDTTANVVPVTRVPDTGLLQRLAYPNRTDPSNSENREQYHTDATMTRIMEARQARHAARLEQQRLPHVKQAMSTLFTSRVGQNELKQLIQFLPAEFEKASLRRQAQVALAAYRAGICVSANLSVGGFDTHGNHDDSHIPRLSDICDGVDFLLTAAEEQGLADRIVIVVGSDFGRTPGYNEGNGKDHWNITSMMLAGAGIQGNRVIGATDERHNPLEVDPVTLEPKEGGVRIKPGHVHKALRKLAGIAEDPLVQRFPLSEEEDLPIFG</sequence>
<dbReference type="PROSITE" id="PS51318">
    <property type="entry name" value="TAT"/>
    <property type="match status" value="1"/>
</dbReference>
<evidence type="ECO:0000313" key="2">
    <source>
        <dbReference type="Proteomes" id="UP000075635"/>
    </source>
</evidence>
<proteinExistence type="predicted"/>
<dbReference type="InterPro" id="IPR019546">
    <property type="entry name" value="TAT_signal_bac_arc"/>
</dbReference>
<dbReference type="EMBL" id="JEMB01003169">
    <property type="protein sequence ID" value="KYF75014.1"/>
    <property type="molecule type" value="Genomic_DNA"/>
</dbReference>
<dbReference type="InterPro" id="IPR010869">
    <property type="entry name" value="DUF1501"/>
</dbReference>